<evidence type="ECO:0000256" key="4">
    <source>
        <dbReference type="ARBA" id="ARBA00023239"/>
    </source>
</evidence>
<dbReference type="GO" id="GO:0008124">
    <property type="term" value="F:4-alpha-hydroxytetrahydrobiopterin dehydratase activity"/>
    <property type="evidence" value="ECO:0007669"/>
    <property type="project" value="UniProtKB-EC"/>
</dbReference>
<accession>K9PAD5</accession>
<reference evidence="6" key="1">
    <citation type="journal article" date="2013" name="Proc. Natl. Acad. Sci. U.S.A.">
        <title>Improving the coverage of the cyanobacterial phylum using diversity-driven genome sequencing.</title>
        <authorList>
            <person name="Shih P.M."/>
            <person name="Wu D."/>
            <person name="Latifi A."/>
            <person name="Axen S.D."/>
            <person name="Fewer D.P."/>
            <person name="Talla E."/>
            <person name="Calteau A."/>
            <person name="Cai F."/>
            <person name="Tandeau de Marsac N."/>
            <person name="Rippka R."/>
            <person name="Herdman M."/>
            <person name="Sivonen K."/>
            <person name="Coursin T."/>
            <person name="Laurent T."/>
            <person name="Goodwin L."/>
            <person name="Nolan M."/>
            <person name="Davenport K.W."/>
            <person name="Han C.S."/>
            <person name="Rubin E.M."/>
            <person name="Eisen J.A."/>
            <person name="Woyke T."/>
            <person name="Gugger M."/>
            <person name="Kerfeld C.A."/>
        </authorList>
    </citation>
    <scope>NUCLEOTIDE SEQUENCE [LARGE SCALE GENOMIC DNA]</scope>
    <source>
        <strain evidence="6">ATCC 27147 / PCC 6307</strain>
    </source>
</reference>
<name>K9PAD5_CYAGP</name>
<dbReference type="Gene3D" id="3.30.1360.20">
    <property type="entry name" value="Transcriptional coactivator/pterin dehydratase"/>
    <property type="match status" value="1"/>
</dbReference>
<evidence type="ECO:0000256" key="3">
    <source>
        <dbReference type="ARBA" id="ARBA00013252"/>
    </source>
</evidence>
<sequence>MVLANKANSSPEDIGANLTPDEIKDSLGVLTGWDLVDGHHLHKAWTFQDFSSALDWVSHAGAICEKQGHHADFKLGWGYAEAITYTHQSEGLTRADIALATELDSIEGVDMS</sequence>
<evidence type="ECO:0000313" key="5">
    <source>
        <dbReference type="EMBL" id="AFY29706.1"/>
    </source>
</evidence>
<dbReference type="AlphaFoldDB" id="K9PAD5"/>
<dbReference type="HOGENOM" id="CLU_081974_2_2_3"/>
<dbReference type="EMBL" id="CP003495">
    <property type="protein sequence ID" value="AFY29706.1"/>
    <property type="molecule type" value="Genomic_DNA"/>
</dbReference>
<dbReference type="eggNOG" id="COG2154">
    <property type="taxonomic scope" value="Bacteria"/>
</dbReference>
<evidence type="ECO:0000256" key="2">
    <source>
        <dbReference type="ARBA" id="ARBA00006472"/>
    </source>
</evidence>
<dbReference type="Proteomes" id="UP000010388">
    <property type="component" value="Chromosome"/>
</dbReference>
<gene>
    <name evidence="5" type="ordered locus">Cyagr_2603</name>
</gene>
<protein>
    <recommendedName>
        <fullName evidence="3">4a-hydroxytetrahydrobiopterin dehydratase</fullName>
        <ecNumber evidence="3">4.2.1.96</ecNumber>
    </recommendedName>
</protein>
<keyword evidence="4" id="KW-0456">Lyase</keyword>
<dbReference type="EC" id="4.2.1.96" evidence="3"/>
<comment type="similarity">
    <text evidence="2">Belongs to the pterin-4-alpha-carbinolamine dehydratase family.</text>
</comment>
<dbReference type="Pfam" id="PF01329">
    <property type="entry name" value="Pterin_4a"/>
    <property type="match status" value="1"/>
</dbReference>
<dbReference type="InterPro" id="IPR036428">
    <property type="entry name" value="PCD_sf"/>
</dbReference>
<proteinExistence type="inferred from homology"/>
<evidence type="ECO:0000256" key="1">
    <source>
        <dbReference type="ARBA" id="ARBA00001554"/>
    </source>
</evidence>
<dbReference type="KEGG" id="cgc:Cyagr_2603"/>
<dbReference type="SUPFAM" id="SSF55248">
    <property type="entry name" value="PCD-like"/>
    <property type="match status" value="1"/>
</dbReference>
<comment type="catalytic activity">
    <reaction evidence="1">
        <text>(4aS,6R)-4a-hydroxy-L-erythro-5,6,7,8-tetrahydrobiopterin = (6R)-L-erythro-6,7-dihydrobiopterin + H2O</text>
        <dbReference type="Rhea" id="RHEA:11920"/>
        <dbReference type="ChEBI" id="CHEBI:15377"/>
        <dbReference type="ChEBI" id="CHEBI:15642"/>
        <dbReference type="ChEBI" id="CHEBI:43120"/>
        <dbReference type="EC" id="4.2.1.96"/>
    </reaction>
</comment>
<dbReference type="GO" id="GO:0006729">
    <property type="term" value="P:tetrahydrobiopterin biosynthetic process"/>
    <property type="evidence" value="ECO:0007669"/>
    <property type="project" value="InterPro"/>
</dbReference>
<evidence type="ECO:0000313" key="6">
    <source>
        <dbReference type="Proteomes" id="UP000010388"/>
    </source>
</evidence>
<dbReference type="PANTHER" id="PTHR12599:SF0">
    <property type="entry name" value="PTERIN-4-ALPHA-CARBINOLAMINE DEHYDRATASE"/>
    <property type="match status" value="1"/>
</dbReference>
<dbReference type="RefSeq" id="WP_015110144.1">
    <property type="nucleotide sequence ID" value="NC_019675.1"/>
</dbReference>
<dbReference type="OrthoDB" id="9794987at2"/>
<dbReference type="STRING" id="292564.Cyagr_2603"/>
<dbReference type="InterPro" id="IPR001533">
    <property type="entry name" value="Pterin_deHydtase"/>
</dbReference>
<organism evidence="5 6">
    <name type="scientific">Cyanobium gracile (strain ATCC 27147 / PCC 6307)</name>
    <dbReference type="NCBI Taxonomy" id="292564"/>
    <lineage>
        <taxon>Bacteria</taxon>
        <taxon>Bacillati</taxon>
        <taxon>Cyanobacteriota</taxon>
        <taxon>Cyanophyceae</taxon>
        <taxon>Synechococcales</taxon>
        <taxon>Prochlorococcaceae</taxon>
        <taxon>Cyanobium</taxon>
    </lineage>
</organism>
<dbReference type="PANTHER" id="PTHR12599">
    <property type="entry name" value="PTERIN-4-ALPHA-CARBINOLAMINE DEHYDRATASE"/>
    <property type="match status" value="1"/>
</dbReference>